<evidence type="ECO:0000313" key="11">
    <source>
        <dbReference type="EMBL" id="OGF25666.1"/>
    </source>
</evidence>
<accession>A0A1F5SGI0</accession>
<dbReference type="SUPFAM" id="SSF52540">
    <property type="entry name" value="P-loop containing nucleoside triphosphate hydrolases"/>
    <property type="match status" value="1"/>
</dbReference>
<dbReference type="GO" id="GO:0005737">
    <property type="term" value="C:cytoplasm"/>
    <property type="evidence" value="ECO:0007669"/>
    <property type="project" value="UniProtKB-SubCell"/>
</dbReference>
<organism evidence="11 12">
    <name type="scientific">Candidatus Falkowbacteria bacterium RIFOXYA2_FULL_47_19</name>
    <dbReference type="NCBI Taxonomy" id="1797994"/>
    <lineage>
        <taxon>Bacteria</taxon>
        <taxon>Candidatus Falkowiibacteriota</taxon>
    </lineage>
</organism>
<evidence type="ECO:0000256" key="1">
    <source>
        <dbReference type="ARBA" id="ARBA00004496"/>
    </source>
</evidence>
<evidence type="ECO:0000313" key="12">
    <source>
        <dbReference type="Proteomes" id="UP000178367"/>
    </source>
</evidence>
<evidence type="ECO:0000256" key="8">
    <source>
        <dbReference type="ARBA" id="ARBA00022840"/>
    </source>
</evidence>
<gene>
    <name evidence="11" type="ORF">A2227_00460</name>
</gene>
<dbReference type="Pfam" id="PF02367">
    <property type="entry name" value="TsaE"/>
    <property type="match status" value="1"/>
</dbReference>
<dbReference type="InterPro" id="IPR027417">
    <property type="entry name" value="P-loop_NTPase"/>
</dbReference>
<evidence type="ECO:0000256" key="5">
    <source>
        <dbReference type="ARBA" id="ARBA00022694"/>
    </source>
</evidence>
<dbReference type="EMBL" id="MFGB01000020">
    <property type="protein sequence ID" value="OGF25666.1"/>
    <property type="molecule type" value="Genomic_DNA"/>
</dbReference>
<evidence type="ECO:0000256" key="2">
    <source>
        <dbReference type="ARBA" id="ARBA00007599"/>
    </source>
</evidence>
<keyword evidence="8" id="KW-0067">ATP-binding</keyword>
<keyword evidence="11" id="KW-0808">Transferase</keyword>
<comment type="subcellular location">
    <subcellularLocation>
        <location evidence="1">Cytoplasm</location>
    </subcellularLocation>
</comment>
<dbReference type="GO" id="GO:0005524">
    <property type="term" value="F:ATP binding"/>
    <property type="evidence" value="ECO:0007669"/>
    <property type="project" value="UniProtKB-KW"/>
</dbReference>
<dbReference type="GO" id="GO:0002949">
    <property type="term" value="P:tRNA threonylcarbamoyladenosine modification"/>
    <property type="evidence" value="ECO:0007669"/>
    <property type="project" value="InterPro"/>
</dbReference>
<evidence type="ECO:0000256" key="10">
    <source>
        <dbReference type="ARBA" id="ARBA00032441"/>
    </source>
</evidence>
<dbReference type="NCBIfam" id="TIGR00150">
    <property type="entry name" value="T6A_YjeE"/>
    <property type="match status" value="1"/>
</dbReference>
<name>A0A1F5SGI0_9BACT</name>
<sequence>MLKIITKSEEATQVFAKKYAETIGGGDVIGLIGDLGAGKTVFTRGLAEAFGIKRSVNSPTFTLMKVYKIPKKESSIKHLVHIDAYRLKNARELSSIGAEEYFGRVDTVTIIEWADKIKKILPKKTRFIKLKHDKDNKRIIYY</sequence>
<dbReference type="STRING" id="1797994.A2227_00460"/>
<evidence type="ECO:0000256" key="6">
    <source>
        <dbReference type="ARBA" id="ARBA00022723"/>
    </source>
</evidence>
<dbReference type="GO" id="GO:0016740">
    <property type="term" value="F:transferase activity"/>
    <property type="evidence" value="ECO:0007669"/>
    <property type="project" value="UniProtKB-KW"/>
</dbReference>
<reference evidence="11 12" key="1">
    <citation type="journal article" date="2016" name="Nat. Commun.">
        <title>Thousands of microbial genomes shed light on interconnected biogeochemical processes in an aquifer system.</title>
        <authorList>
            <person name="Anantharaman K."/>
            <person name="Brown C.T."/>
            <person name="Hug L.A."/>
            <person name="Sharon I."/>
            <person name="Castelle C.J."/>
            <person name="Probst A.J."/>
            <person name="Thomas B.C."/>
            <person name="Singh A."/>
            <person name="Wilkins M.J."/>
            <person name="Karaoz U."/>
            <person name="Brodie E.L."/>
            <person name="Williams K.H."/>
            <person name="Hubbard S.S."/>
            <person name="Banfield J.F."/>
        </authorList>
    </citation>
    <scope>NUCLEOTIDE SEQUENCE [LARGE SCALE GENOMIC DNA]</scope>
</reference>
<evidence type="ECO:0000256" key="9">
    <source>
        <dbReference type="ARBA" id="ARBA00022842"/>
    </source>
</evidence>
<evidence type="ECO:0000256" key="4">
    <source>
        <dbReference type="ARBA" id="ARBA00022490"/>
    </source>
</evidence>
<evidence type="ECO:0000256" key="3">
    <source>
        <dbReference type="ARBA" id="ARBA00019010"/>
    </source>
</evidence>
<dbReference type="PANTHER" id="PTHR33540:SF2">
    <property type="entry name" value="TRNA THREONYLCARBAMOYLADENOSINE BIOSYNTHESIS PROTEIN TSAE"/>
    <property type="match status" value="1"/>
</dbReference>
<dbReference type="PANTHER" id="PTHR33540">
    <property type="entry name" value="TRNA THREONYLCARBAMOYLADENOSINE BIOSYNTHESIS PROTEIN TSAE"/>
    <property type="match status" value="1"/>
</dbReference>
<proteinExistence type="inferred from homology"/>
<protein>
    <recommendedName>
        <fullName evidence="3">tRNA threonylcarbamoyladenosine biosynthesis protein TsaE</fullName>
    </recommendedName>
    <alternativeName>
        <fullName evidence="10">t(6)A37 threonylcarbamoyladenosine biosynthesis protein TsaE</fullName>
    </alternativeName>
</protein>
<dbReference type="GO" id="GO:0046872">
    <property type="term" value="F:metal ion binding"/>
    <property type="evidence" value="ECO:0007669"/>
    <property type="project" value="UniProtKB-KW"/>
</dbReference>
<dbReference type="AlphaFoldDB" id="A0A1F5SGI0"/>
<keyword evidence="4" id="KW-0963">Cytoplasm</keyword>
<evidence type="ECO:0000256" key="7">
    <source>
        <dbReference type="ARBA" id="ARBA00022741"/>
    </source>
</evidence>
<comment type="similarity">
    <text evidence="2">Belongs to the TsaE family.</text>
</comment>
<comment type="caution">
    <text evidence="11">The sequence shown here is derived from an EMBL/GenBank/DDBJ whole genome shotgun (WGS) entry which is preliminary data.</text>
</comment>
<dbReference type="InterPro" id="IPR003442">
    <property type="entry name" value="T6A_TsaE"/>
</dbReference>
<keyword evidence="9" id="KW-0460">Magnesium</keyword>
<dbReference type="Gene3D" id="3.40.50.300">
    <property type="entry name" value="P-loop containing nucleotide triphosphate hydrolases"/>
    <property type="match status" value="1"/>
</dbReference>
<keyword evidence="7" id="KW-0547">Nucleotide-binding</keyword>
<keyword evidence="6" id="KW-0479">Metal-binding</keyword>
<dbReference type="Proteomes" id="UP000178367">
    <property type="component" value="Unassembled WGS sequence"/>
</dbReference>
<keyword evidence="5" id="KW-0819">tRNA processing</keyword>